<gene>
    <name evidence="1" type="ORF">RPERSI_LOCUS23265</name>
</gene>
<reference evidence="1" key="1">
    <citation type="submission" date="2021-06" db="EMBL/GenBank/DDBJ databases">
        <authorList>
            <person name="Kallberg Y."/>
            <person name="Tangrot J."/>
            <person name="Rosling A."/>
        </authorList>
    </citation>
    <scope>NUCLEOTIDE SEQUENCE</scope>
    <source>
        <strain evidence="1">MA461A</strain>
    </source>
</reference>
<evidence type="ECO:0000313" key="1">
    <source>
        <dbReference type="EMBL" id="CAG8811252.1"/>
    </source>
</evidence>
<protein>
    <submittedName>
        <fullName evidence="1">25298_t:CDS:1</fullName>
    </submittedName>
</protein>
<name>A0ACA9RV41_9GLOM</name>
<organism evidence="1 2">
    <name type="scientific">Racocetra persica</name>
    <dbReference type="NCBI Taxonomy" id="160502"/>
    <lineage>
        <taxon>Eukaryota</taxon>
        <taxon>Fungi</taxon>
        <taxon>Fungi incertae sedis</taxon>
        <taxon>Mucoromycota</taxon>
        <taxon>Glomeromycotina</taxon>
        <taxon>Glomeromycetes</taxon>
        <taxon>Diversisporales</taxon>
        <taxon>Gigasporaceae</taxon>
        <taxon>Racocetra</taxon>
    </lineage>
</organism>
<keyword evidence="2" id="KW-1185">Reference proteome</keyword>
<accession>A0ACA9RV41</accession>
<dbReference type="EMBL" id="CAJVQC010072165">
    <property type="protein sequence ID" value="CAG8811252.1"/>
    <property type="molecule type" value="Genomic_DNA"/>
</dbReference>
<proteinExistence type="predicted"/>
<feature type="non-terminal residue" evidence="1">
    <location>
        <position position="177"/>
    </location>
</feature>
<dbReference type="Proteomes" id="UP000789920">
    <property type="component" value="Unassembled WGS sequence"/>
</dbReference>
<feature type="non-terminal residue" evidence="1">
    <location>
        <position position="1"/>
    </location>
</feature>
<sequence>WSIDFTQDQTNISLPNFYNNPSIEWFTEFTQNQTNNNVPTKMSIDLITNNTLMEWNGDFTPNQTNTSLLNINNNPIIELPAGIAQNYEDQINHNLSVEWTACFIQDQINTNSPNSYSTEITQHYEKQINTLQDNAESVKDSKSPISLHDEHLILDILNGIRPKIPIDIPQELVKIME</sequence>
<comment type="caution">
    <text evidence="1">The sequence shown here is derived from an EMBL/GenBank/DDBJ whole genome shotgun (WGS) entry which is preliminary data.</text>
</comment>
<evidence type="ECO:0000313" key="2">
    <source>
        <dbReference type="Proteomes" id="UP000789920"/>
    </source>
</evidence>